<proteinExistence type="predicted"/>
<sequence length="54" mass="5015">MLGAVPHRSVGMTTRGPTGLAPAATAAGLSDSDSGSGWGSGSGVVIEGMVDGAG</sequence>
<name>A0ABP8DVI8_9ACTN</name>
<keyword evidence="3" id="KW-1185">Reference proteome</keyword>
<evidence type="ECO:0000313" key="2">
    <source>
        <dbReference type="EMBL" id="GAA4263990.1"/>
    </source>
</evidence>
<feature type="compositionally biased region" description="Low complexity" evidence="1">
    <location>
        <begin position="16"/>
        <end position="35"/>
    </location>
</feature>
<gene>
    <name evidence="2" type="ORF">GCM10022255_113530</name>
</gene>
<organism evidence="2 3">
    <name type="scientific">Dactylosporangium darangshiense</name>
    <dbReference type="NCBI Taxonomy" id="579108"/>
    <lineage>
        <taxon>Bacteria</taxon>
        <taxon>Bacillati</taxon>
        <taxon>Actinomycetota</taxon>
        <taxon>Actinomycetes</taxon>
        <taxon>Micromonosporales</taxon>
        <taxon>Micromonosporaceae</taxon>
        <taxon>Dactylosporangium</taxon>
    </lineage>
</organism>
<reference evidence="3" key="1">
    <citation type="journal article" date="2019" name="Int. J. Syst. Evol. Microbiol.">
        <title>The Global Catalogue of Microorganisms (GCM) 10K type strain sequencing project: providing services to taxonomists for standard genome sequencing and annotation.</title>
        <authorList>
            <consortium name="The Broad Institute Genomics Platform"/>
            <consortium name="The Broad Institute Genome Sequencing Center for Infectious Disease"/>
            <person name="Wu L."/>
            <person name="Ma J."/>
        </authorList>
    </citation>
    <scope>NUCLEOTIDE SEQUENCE [LARGE SCALE GENOMIC DNA]</scope>
    <source>
        <strain evidence="3">JCM 17441</strain>
    </source>
</reference>
<evidence type="ECO:0000313" key="3">
    <source>
        <dbReference type="Proteomes" id="UP001500620"/>
    </source>
</evidence>
<comment type="caution">
    <text evidence="2">The sequence shown here is derived from an EMBL/GenBank/DDBJ whole genome shotgun (WGS) entry which is preliminary data.</text>
</comment>
<dbReference type="EMBL" id="BAABAT010000088">
    <property type="protein sequence ID" value="GAA4263990.1"/>
    <property type="molecule type" value="Genomic_DNA"/>
</dbReference>
<accession>A0ABP8DVI8</accession>
<dbReference type="Proteomes" id="UP001500620">
    <property type="component" value="Unassembled WGS sequence"/>
</dbReference>
<protein>
    <submittedName>
        <fullName evidence="2">Uncharacterized protein</fullName>
    </submittedName>
</protein>
<feature type="region of interest" description="Disordered" evidence="1">
    <location>
        <begin position="1"/>
        <end position="54"/>
    </location>
</feature>
<evidence type="ECO:0000256" key="1">
    <source>
        <dbReference type="SAM" id="MobiDB-lite"/>
    </source>
</evidence>